<feature type="transmembrane region" description="Helical" evidence="1">
    <location>
        <begin position="20"/>
        <end position="46"/>
    </location>
</feature>
<name>A0A087U311_STEMI</name>
<protein>
    <submittedName>
        <fullName evidence="2">Uncharacterized protein</fullName>
    </submittedName>
</protein>
<keyword evidence="3" id="KW-1185">Reference proteome</keyword>
<keyword evidence="1" id="KW-0472">Membrane</keyword>
<keyword evidence="1" id="KW-1133">Transmembrane helix</keyword>
<sequence length="72" mass="8109">MTITLSERSLIAVISTSFLLGAVLAQCSTALVIISVLFGICLGYMIEEWKLKCLKKIRRLLARILHYVQNKI</sequence>
<keyword evidence="1" id="KW-0812">Transmembrane</keyword>
<evidence type="ECO:0000313" key="3">
    <source>
        <dbReference type="Proteomes" id="UP000054359"/>
    </source>
</evidence>
<accession>A0A087U311</accession>
<dbReference type="Proteomes" id="UP000054359">
    <property type="component" value="Unassembled WGS sequence"/>
</dbReference>
<gene>
    <name evidence="2" type="ORF">X975_27136</name>
</gene>
<feature type="non-terminal residue" evidence="2">
    <location>
        <position position="72"/>
    </location>
</feature>
<reference evidence="2 3" key="1">
    <citation type="submission" date="2013-11" db="EMBL/GenBank/DDBJ databases">
        <title>Genome sequencing of Stegodyphus mimosarum.</title>
        <authorList>
            <person name="Bechsgaard J."/>
        </authorList>
    </citation>
    <scope>NUCLEOTIDE SEQUENCE [LARGE SCALE GENOMIC DNA]</scope>
</reference>
<proteinExistence type="predicted"/>
<dbReference type="EMBL" id="KK117915">
    <property type="protein sequence ID" value="KFM71750.1"/>
    <property type="molecule type" value="Genomic_DNA"/>
</dbReference>
<dbReference type="AlphaFoldDB" id="A0A087U311"/>
<organism evidence="2 3">
    <name type="scientific">Stegodyphus mimosarum</name>
    <name type="common">African social velvet spider</name>
    <dbReference type="NCBI Taxonomy" id="407821"/>
    <lineage>
        <taxon>Eukaryota</taxon>
        <taxon>Metazoa</taxon>
        <taxon>Ecdysozoa</taxon>
        <taxon>Arthropoda</taxon>
        <taxon>Chelicerata</taxon>
        <taxon>Arachnida</taxon>
        <taxon>Araneae</taxon>
        <taxon>Araneomorphae</taxon>
        <taxon>Entelegynae</taxon>
        <taxon>Eresoidea</taxon>
        <taxon>Eresidae</taxon>
        <taxon>Stegodyphus</taxon>
    </lineage>
</organism>
<evidence type="ECO:0000313" key="2">
    <source>
        <dbReference type="EMBL" id="KFM71750.1"/>
    </source>
</evidence>
<evidence type="ECO:0000256" key="1">
    <source>
        <dbReference type="SAM" id="Phobius"/>
    </source>
</evidence>